<organism evidence="1 2">
    <name type="scientific">Providencia stuartii (strain MRSN 2154)</name>
    <dbReference type="NCBI Taxonomy" id="1157951"/>
    <lineage>
        <taxon>Bacteria</taxon>
        <taxon>Pseudomonadati</taxon>
        <taxon>Pseudomonadota</taxon>
        <taxon>Gammaproteobacteria</taxon>
        <taxon>Enterobacterales</taxon>
        <taxon>Morganellaceae</taxon>
        <taxon>Providencia</taxon>
    </lineage>
</organism>
<dbReference type="RefSeq" id="WP_014658069.1">
    <property type="nucleotide sequence ID" value="NC_017731.1"/>
</dbReference>
<name>A0A140SSV2_PROSM</name>
<dbReference type="Proteomes" id="UP000005012">
    <property type="component" value="Chromosome"/>
</dbReference>
<dbReference type="HOGENOM" id="CLU_038921_0_0_6"/>
<dbReference type="OrthoDB" id="9815616at2"/>
<dbReference type="PATRIC" id="fig|1157951.4.peg.3672"/>
<reference evidence="1 2" key="1">
    <citation type="journal article" date="2012" name="J. Bacteriol.">
        <title>Complete Genome Sequence of Providencia stuartii Clinical Isolate MRSN 2154.</title>
        <authorList>
            <person name="Clifford R.J."/>
            <person name="Hang J."/>
            <person name="Riley M.C."/>
            <person name="Onmus-Leone F."/>
            <person name="Kuschner R.A."/>
            <person name="Lesho E.P."/>
            <person name="Waterman P.E."/>
        </authorList>
    </citation>
    <scope>NUCLEOTIDE SEQUENCE [LARGE SCALE GENOMIC DNA]</scope>
    <source>
        <strain evidence="1 2">MRSN 2154</strain>
    </source>
</reference>
<dbReference type="AlphaFoldDB" id="A0A140SSV2"/>
<dbReference type="InterPro" id="IPR013397">
    <property type="entry name" value="CRISPR-assoc_prot_Csy1"/>
</dbReference>
<proteinExistence type="predicted"/>
<accession>A0A140SSV2</accession>
<dbReference type="Pfam" id="PF09611">
    <property type="entry name" value="Cas_Csy1"/>
    <property type="match status" value="1"/>
</dbReference>
<dbReference type="EMBL" id="CP003488">
    <property type="protein sequence ID" value="AFH95464.1"/>
    <property type="molecule type" value="Genomic_DNA"/>
</dbReference>
<evidence type="ECO:0000313" key="2">
    <source>
        <dbReference type="Proteomes" id="UP000005012"/>
    </source>
</evidence>
<reference evidence="2" key="2">
    <citation type="submission" date="2012-04" db="EMBL/GenBank/DDBJ databases">
        <title>Complete genome sequence of Providencia stuartii clinical isolate MRSN 2154.</title>
        <authorList>
            <person name="Clifford R.J."/>
            <person name="Hang J."/>
            <person name="Riley M.C."/>
            <person name="Onmus-Leone F."/>
            <person name="Kuschner R.A."/>
            <person name="Lesho E.P."/>
            <person name="Waterman P.E."/>
        </authorList>
    </citation>
    <scope>NUCLEOTIDE SEQUENCE [LARGE SCALE GENOMIC DNA]</scope>
    <source>
        <strain evidence="2">MRSN 2154</strain>
    </source>
</reference>
<sequence>MLDPAIEAFFAERKEGWLKKNLKASMSEAEVHQIEQQCEDTFALSQWLPNAAKRAGQISLSTHPCTFSHPSARKIKNGYVSAIIANAKQANDGFLRSSNVAVEPDALGNAAALDVYKFLTLQMQDGATLLAHIEAETQLAKTLLTLNNESYQEIRNGFLAMSATDDSVVTSSKIKQVYFPVWLDDEDYHLLSILTPSGLLFEMRRRIDDIRFSEQTKTLRDLKRKGEYSEVGFKEIYGLTTIGFGGTKPQNISVLNNQNAGKAHLLLSLPPVLNIRETRLPKTNFFTDTINPWHTKETFQAFHGLINLPKDKRGNRFIEYRDNRIQEYVDYIIVMMWKVRRALEQENITLPNKISNYQKTWLFPDNQEQRDNTDDWLEILIPEIARQFIAGYKVVNGKKALFLGNDEFNAIVDVVARYKELLR</sequence>
<gene>
    <name evidence="1" type="ordered locus">S70_18300</name>
</gene>
<protein>
    <submittedName>
        <fullName evidence="1">CRISPR-associated protein, Csy1 family</fullName>
    </submittedName>
</protein>
<dbReference type="KEGG" id="psi:S70_18300"/>
<evidence type="ECO:0000313" key="1">
    <source>
        <dbReference type="EMBL" id="AFH95464.1"/>
    </source>
</evidence>